<sequence length="156" mass="17670">MLAKNMYNFEEIPNAVEPVVNELNNIIKDFLNIDSDEKLEASICALETIDSTIESPDDPKQFAVNLIADAIEKYENNLPELQAFETLAAALDPAISTLRVLMTQHNLKNRNLKSIINVNDSAMSMILNGKRELTRKHIEKLSNHFKIDPALFFDKI</sequence>
<dbReference type="PANTHER" id="PTHR40455">
    <property type="entry name" value="ANTITOXIN HIGA"/>
    <property type="match status" value="1"/>
</dbReference>
<dbReference type="InterPro" id="IPR010982">
    <property type="entry name" value="Lambda_DNA-bd_dom_sf"/>
</dbReference>
<protein>
    <recommendedName>
        <fullName evidence="1">HTH cro/C1-type domain-containing protein</fullName>
    </recommendedName>
</protein>
<dbReference type="GO" id="GO:0001046">
    <property type="term" value="F:core promoter sequence-specific DNA binding"/>
    <property type="evidence" value="ECO:0007669"/>
    <property type="project" value="TreeGrafter"/>
</dbReference>
<evidence type="ECO:0000313" key="2">
    <source>
        <dbReference type="EMBL" id="VAW85475.1"/>
    </source>
</evidence>
<dbReference type="InterPro" id="IPR039060">
    <property type="entry name" value="Antitox_HigA"/>
</dbReference>
<dbReference type="EMBL" id="UOFO01000073">
    <property type="protein sequence ID" value="VAW85475.1"/>
    <property type="molecule type" value="Genomic_DNA"/>
</dbReference>
<name>A0A3B0YWQ7_9ZZZZ</name>
<organism evidence="2">
    <name type="scientific">hydrothermal vent metagenome</name>
    <dbReference type="NCBI Taxonomy" id="652676"/>
    <lineage>
        <taxon>unclassified sequences</taxon>
        <taxon>metagenomes</taxon>
        <taxon>ecological metagenomes</taxon>
    </lineage>
</organism>
<dbReference type="SUPFAM" id="SSF47413">
    <property type="entry name" value="lambda repressor-like DNA-binding domains"/>
    <property type="match status" value="1"/>
</dbReference>
<gene>
    <name evidence="2" type="ORF">MNBD_GAMMA16-1915</name>
</gene>
<reference evidence="2" key="1">
    <citation type="submission" date="2018-06" db="EMBL/GenBank/DDBJ databases">
        <authorList>
            <person name="Zhirakovskaya E."/>
        </authorList>
    </citation>
    <scope>NUCLEOTIDE SEQUENCE</scope>
</reference>
<dbReference type="GO" id="GO:0006355">
    <property type="term" value="P:regulation of DNA-templated transcription"/>
    <property type="evidence" value="ECO:0007669"/>
    <property type="project" value="InterPro"/>
</dbReference>
<dbReference type="InterPro" id="IPR001387">
    <property type="entry name" value="Cro/C1-type_HTH"/>
</dbReference>
<evidence type="ECO:0000259" key="1">
    <source>
        <dbReference type="PROSITE" id="PS50943"/>
    </source>
</evidence>
<proteinExistence type="predicted"/>
<dbReference type="Pfam" id="PF13443">
    <property type="entry name" value="HTH_26"/>
    <property type="match status" value="1"/>
</dbReference>
<feature type="domain" description="HTH cro/C1-type" evidence="1">
    <location>
        <begin position="116"/>
        <end position="152"/>
    </location>
</feature>
<dbReference type="PROSITE" id="PS50943">
    <property type="entry name" value="HTH_CROC1"/>
    <property type="match status" value="1"/>
</dbReference>
<dbReference type="PANTHER" id="PTHR40455:SF1">
    <property type="entry name" value="ANTITOXIN HIGA"/>
    <property type="match status" value="1"/>
</dbReference>
<dbReference type="AlphaFoldDB" id="A0A3B0YWQ7"/>
<dbReference type="Gene3D" id="1.10.260.40">
    <property type="entry name" value="lambda repressor-like DNA-binding domains"/>
    <property type="match status" value="1"/>
</dbReference>
<accession>A0A3B0YWQ7</accession>